<organism evidence="1 2">
    <name type="scientific">Gigaspora margarita</name>
    <dbReference type="NCBI Taxonomy" id="4874"/>
    <lineage>
        <taxon>Eukaryota</taxon>
        <taxon>Fungi</taxon>
        <taxon>Fungi incertae sedis</taxon>
        <taxon>Mucoromycota</taxon>
        <taxon>Glomeromycotina</taxon>
        <taxon>Glomeromycetes</taxon>
        <taxon>Diversisporales</taxon>
        <taxon>Gigasporaceae</taxon>
        <taxon>Gigaspora</taxon>
    </lineage>
</organism>
<keyword evidence="2" id="KW-1185">Reference proteome</keyword>
<sequence>ALKGNMKLAGNLKAKDHYLPEDMHASLEKLATNRELTFEEILSVKTIKGWIRRYSTNFKKKASENTLLKNSDHTEMINKHRRY</sequence>
<reference evidence="1 2" key="1">
    <citation type="submission" date="2021-06" db="EMBL/GenBank/DDBJ databases">
        <authorList>
            <person name="Kallberg Y."/>
            <person name="Tangrot J."/>
            <person name="Rosling A."/>
        </authorList>
    </citation>
    <scope>NUCLEOTIDE SEQUENCE [LARGE SCALE GENOMIC DNA]</scope>
    <source>
        <strain evidence="1 2">120-4 pot B 10/14</strain>
    </source>
</reference>
<dbReference type="EMBL" id="CAJVQB010119470">
    <property type="protein sequence ID" value="CAG8853063.1"/>
    <property type="molecule type" value="Genomic_DNA"/>
</dbReference>
<gene>
    <name evidence="1" type="ORF">GMARGA_LOCUS41884</name>
</gene>
<feature type="non-terminal residue" evidence="1">
    <location>
        <position position="83"/>
    </location>
</feature>
<evidence type="ECO:0000313" key="2">
    <source>
        <dbReference type="Proteomes" id="UP000789901"/>
    </source>
</evidence>
<name>A0ABN7XF92_GIGMA</name>
<proteinExistence type="predicted"/>
<protein>
    <submittedName>
        <fullName evidence="1">8095_t:CDS:1</fullName>
    </submittedName>
</protein>
<dbReference type="Proteomes" id="UP000789901">
    <property type="component" value="Unassembled WGS sequence"/>
</dbReference>
<feature type="non-terminal residue" evidence="1">
    <location>
        <position position="1"/>
    </location>
</feature>
<comment type="caution">
    <text evidence="1">The sequence shown here is derived from an EMBL/GenBank/DDBJ whole genome shotgun (WGS) entry which is preliminary data.</text>
</comment>
<evidence type="ECO:0000313" key="1">
    <source>
        <dbReference type="EMBL" id="CAG8853063.1"/>
    </source>
</evidence>
<accession>A0ABN7XF92</accession>